<dbReference type="AlphaFoldDB" id="A0A9D2NC73"/>
<reference evidence="1" key="2">
    <citation type="submission" date="2021-04" db="EMBL/GenBank/DDBJ databases">
        <authorList>
            <person name="Gilroy R."/>
        </authorList>
    </citation>
    <scope>NUCLEOTIDE SEQUENCE</scope>
    <source>
        <strain evidence="1">CHK185-5351</strain>
    </source>
</reference>
<name>A0A9D2NC73_9FIRM</name>
<dbReference type="GO" id="GO:0005975">
    <property type="term" value="P:carbohydrate metabolic process"/>
    <property type="evidence" value="ECO:0007669"/>
    <property type="project" value="InterPro"/>
</dbReference>
<proteinExistence type="predicted"/>
<dbReference type="Gene3D" id="2.70.98.10">
    <property type="match status" value="1"/>
</dbReference>
<dbReference type="InterPro" id="IPR014718">
    <property type="entry name" value="GH-type_carb-bd"/>
</dbReference>
<dbReference type="InterPro" id="IPR037481">
    <property type="entry name" value="LacX"/>
</dbReference>
<evidence type="ECO:0000313" key="1">
    <source>
        <dbReference type="EMBL" id="HJC15376.1"/>
    </source>
</evidence>
<dbReference type="PANTHER" id="PTHR11122:SF13">
    <property type="entry name" value="GLUCOSE-6-PHOSPHATE 1-EPIMERASE"/>
    <property type="match status" value="1"/>
</dbReference>
<dbReference type="InterPro" id="IPR008183">
    <property type="entry name" value="Aldose_1/G6P_1-epimerase"/>
</dbReference>
<evidence type="ECO:0000313" key="2">
    <source>
        <dbReference type="Proteomes" id="UP000823849"/>
    </source>
</evidence>
<dbReference type="Pfam" id="PF01263">
    <property type="entry name" value="Aldose_epim"/>
    <property type="match status" value="1"/>
</dbReference>
<organism evidence="1 2">
    <name type="scientific">Candidatus Fusicatenibacter intestinigallinarum</name>
    <dbReference type="NCBI Taxonomy" id="2838598"/>
    <lineage>
        <taxon>Bacteria</taxon>
        <taxon>Bacillati</taxon>
        <taxon>Bacillota</taxon>
        <taxon>Clostridia</taxon>
        <taxon>Lachnospirales</taxon>
        <taxon>Lachnospiraceae</taxon>
        <taxon>Fusicatenibacter</taxon>
    </lineage>
</organism>
<dbReference type="SUPFAM" id="SSF74650">
    <property type="entry name" value="Galactose mutarotase-like"/>
    <property type="match status" value="1"/>
</dbReference>
<dbReference type="CDD" id="cd09024">
    <property type="entry name" value="Aldose_epim_lacX"/>
    <property type="match status" value="1"/>
</dbReference>
<sequence length="287" mass="33243">MYQIADEELILEVTEKGAEMKSLRERSSGREYLWCADERYWKRTAPVLFPLVGRYRDNETYYDGKTYRLSQHGFARDMDFSLVRRTETELWFSLEQTEETLEHYPFCFRLTVGYRLEGRTVRVLWRVENTDDREIWFSIGGHPAFVCPPGAEKRSDCRLRFDTDGPLVSGTLNENGVLGERLRTYPLVNREMAVTDDLFDEDALVLESRQASRVSLVDGNGGTYVTVSFDAPVFGIWSPSGDAPFVCIEPWYGVSDREDFNKELRERKWSQSLKPGKVFEGGYTILV</sequence>
<gene>
    <name evidence="1" type="ORF">H9705_06050</name>
</gene>
<dbReference type="PANTHER" id="PTHR11122">
    <property type="entry name" value="APOSPORY-ASSOCIATED PROTEIN C-RELATED"/>
    <property type="match status" value="1"/>
</dbReference>
<dbReference type="GO" id="GO:0016853">
    <property type="term" value="F:isomerase activity"/>
    <property type="evidence" value="ECO:0007669"/>
    <property type="project" value="InterPro"/>
</dbReference>
<reference evidence="1" key="1">
    <citation type="journal article" date="2021" name="PeerJ">
        <title>Extensive microbial diversity within the chicken gut microbiome revealed by metagenomics and culture.</title>
        <authorList>
            <person name="Gilroy R."/>
            <person name="Ravi A."/>
            <person name="Getino M."/>
            <person name="Pursley I."/>
            <person name="Horton D.L."/>
            <person name="Alikhan N.F."/>
            <person name="Baker D."/>
            <person name="Gharbi K."/>
            <person name="Hall N."/>
            <person name="Watson M."/>
            <person name="Adriaenssens E.M."/>
            <person name="Foster-Nyarko E."/>
            <person name="Jarju S."/>
            <person name="Secka A."/>
            <person name="Antonio M."/>
            <person name="Oren A."/>
            <person name="Chaudhuri R.R."/>
            <person name="La Ragione R."/>
            <person name="Hildebrand F."/>
            <person name="Pallen M.J."/>
        </authorList>
    </citation>
    <scope>NUCLEOTIDE SEQUENCE</scope>
    <source>
        <strain evidence="1">CHK185-5351</strain>
    </source>
</reference>
<protein>
    <submittedName>
        <fullName evidence="1">Aldose 1-epimerase family protein</fullName>
    </submittedName>
</protein>
<dbReference type="EMBL" id="DWWU01000024">
    <property type="protein sequence ID" value="HJC15376.1"/>
    <property type="molecule type" value="Genomic_DNA"/>
</dbReference>
<dbReference type="GO" id="GO:0030246">
    <property type="term" value="F:carbohydrate binding"/>
    <property type="evidence" value="ECO:0007669"/>
    <property type="project" value="InterPro"/>
</dbReference>
<accession>A0A9D2NC73</accession>
<dbReference type="InterPro" id="IPR011013">
    <property type="entry name" value="Gal_mutarotase_sf_dom"/>
</dbReference>
<comment type="caution">
    <text evidence="1">The sequence shown here is derived from an EMBL/GenBank/DDBJ whole genome shotgun (WGS) entry which is preliminary data.</text>
</comment>
<dbReference type="Proteomes" id="UP000823849">
    <property type="component" value="Unassembled WGS sequence"/>
</dbReference>